<evidence type="ECO:0000313" key="1">
    <source>
        <dbReference type="Ensembl" id="ENSANIP00000006887.1"/>
    </source>
</evidence>
<reference evidence="1" key="2">
    <citation type="submission" date="2025-09" db="UniProtKB">
        <authorList>
            <consortium name="Ensembl"/>
        </authorList>
    </citation>
    <scope>IDENTIFICATION</scope>
</reference>
<keyword evidence="2" id="KW-1185">Reference proteome</keyword>
<dbReference type="AlphaFoldDB" id="A0A8B9MEZ7"/>
<dbReference type="Ensembl" id="ENSANIT00000007117.1">
    <property type="protein sequence ID" value="ENSANIP00000006887.1"/>
    <property type="gene ID" value="ENSANIG00000004672.1"/>
</dbReference>
<name>A0A8B9MEZ7_9AVES</name>
<evidence type="ECO:0000313" key="2">
    <source>
        <dbReference type="Proteomes" id="UP000694541"/>
    </source>
</evidence>
<organism evidence="1 2">
    <name type="scientific">Accipiter nisus</name>
    <name type="common">Eurasian sparrowhawk</name>
    <dbReference type="NCBI Taxonomy" id="211598"/>
    <lineage>
        <taxon>Eukaryota</taxon>
        <taxon>Metazoa</taxon>
        <taxon>Chordata</taxon>
        <taxon>Craniata</taxon>
        <taxon>Vertebrata</taxon>
        <taxon>Euteleostomi</taxon>
        <taxon>Archelosauria</taxon>
        <taxon>Archosauria</taxon>
        <taxon>Dinosauria</taxon>
        <taxon>Saurischia</taxon>
        <taxon>Theropoda</taxon>
        <taxon>Coelurosauria</taxon>
        <taxon>Aves</taxon>
        <taxon>Neognathae</taxon>
        <taxon>Neoaves</taxon>
        <taxon>Telluraves</taxon>
        <taxon>Accipitrimorphae</taxon>
        <taxon>Accipitriformes</taxon>
        <taxon>Accipitridae</taxon>
        <taxon>Accipitrinae</taxon>
        <taxon>Accipiter</taxon>
    </lineage>
</organism>
<reference evidence="1" key="1">
    <citation type="submission" date="2025-08" db="UniProtKB">
        <authorList>
            <consortium name="Ensembl"/>
        </authorList>
    </citation>
    <scope>IDENTIFICATION</scope>
</reference>
<protein>
    <submittedName>
        <fullName evidence="1">Uncharacterized protein</fullName>
    </submittedName>
</protein>
<sequence>MKEHHQPQGQEAGTEEKEMWDIGSCLRATKMCAVVFGSGMGLRVVYSNCQCDFQDL</sequence>
<accession>A0A8B9MEZ7</accession>
<dbReference type="Proteomes" id="UP000694541">
    <property type="component" value="Unplaced"/>
</dbReference>
<proteinExistence type="predicted"/>